<dbReference type="SUPFAM" id="SSF54909">
    <property type="entry name" value="Dimeric alpha+beta barrel"/>
    <property type="match status" value="1"/>
</dbReference>
<dbReference type="STRING" id="1121326.CLMAG_03160"/>
<dbReference type="PANTHER" id="PTHR37832">
    <property type="entry name" value="BLL2683 PROTEIN"/>
    <property type="match status" value="1"/>
</dbReference>
<proteinExistence type="predicted"/>
<accession>A0A162U0S9</accession>
<evidence type="ECO:0000259" key="1">
    <source>
        <dbReference type="PROSITE" id="PS51502"/>
    </source>
</evidence>
<dbReference type="Pfam" id="PF07876">
    <property type="entry name" value="Dabb"/>
    <property type="match status" value="1"/>
</dbReference>
<dbReference type="InterPro" id="IPR013097">
    <property type="entry name" value="Dabb"/>
</dbReference>
<dbReference type="InterPro" id="IPR011008">
    <property type="entry name" value="Dimeric_a/b-barrel"/>
</dbReference>
<keyword evidence="3" id="KW-1185">Reference proteome</keyword>
<gene>
    <name evidence="2" type="ORF">CLMAG_03160</name>
</gene>
<dbReference type="Proteomes" id="UP000076603">
    <property type="component" value="Unassembled WGS sequence"/>
</dbReference>
<dbReference type="Gene3D" id="3.30.70.100">
    <property type="match status" value="1"/>
</dbReference>
<dbReference type="OrthoDB" id="9808130at2"/>
<organism evidence="2 3">
    <name type="scientific">Clostridium magnum DSM 2767</name>
    <dbReference type="NCBI Taxonomy" id="1121326"/>
    <lineage>
        <taxon>Bacteria</taxon>
        <taxon>Bacillati</taxon>
        <taxon>Bacillota</taxon>
        <taxon>Clostridia</taxon>
        <taxon>Eubacteriales</taxon>
        <taxon>Clostridiaceae</taxon>
        <taxon>Clostridium</taxon>
    </lineage>
</organism>
<dbReference type="EMBL" id="LWAE01000001">
    <property type="protein sequence ID" value="KZL93293.1"/>
    <property type="molecule type" value="Genomic_DNA"/>
</dbReference>
<reference evidence="2 3" key="1">
    <citation type="submission" date="2016-04" db="EMBL/GenBank/DDBJ databases">
        <title>Genome sequence of Clostridium magnum DSM 2767.</title>
        <authorList>
            <person name="Poehlein A."/>
            <person name="Uhlig R."/>
            <person name="Fischer R."/>
            <person name="Bahl H."/>
            <person name="Daniel R."/>
        </authorList>
    </citation>
    <scope>NUCLEOTIDE SEQUENCE [LARGE SCALE GENOMIC DNA]</scope>
    <source>
        <strain evidence="2 3">DSM 2767</strain>
    </source>
</reference>
<dbReference type="PANTHER" id="PTHR37832:SF1">
    <property type="entry name" value="STRESS-RESPONSE A_B BARREL DOMAIN-CONTAINING PROTEIN"/>
    <property type="match status" value="1"/>
</dbReference>
<evidence type="ECO:0000313" key="3">
    <source>
        <dbReference type="Proteomes" id="UP000076603"/>
    </source>
</evidence>
<feature type="domain" description="Stress-response A/B barrel" evidence="1">
    <location>
        <begin position="2"/>
        <end position="94"/>
    </location>
</feature>
<evidence type="ECO:0000313" key="2">
    <source>
        <dbReference type="EMBL" id="KZL93293.1"/>
    </source>
</evidence>
<dbReference type="PATRIC" id="fig|1121326.3.peg.294"/>
<name>A0A162U0S9_9CLOT</name>
<dbReference type="AlphaFoldDB" id="A0A162U0S9"/>
<comment type="caution">
    <text evidence="2">The sequence shown here is derived from an EMBL/GenBank/DDBJ whole genome shotgun (WGS) entry which is preliminary data.</text>
</comment>
<dbReference type="RefSeq" id="WP_066616964.1">
    <property type="nucleotide sequence ID" value="NZ_FQXL01000017.1"/>
</dbReference>
<dbReference type="PROSITE" id="PS51502">
    <property type="entry name" value="S_R_A_B_BARREL"/>
    <property type="match status" value="1"/>
</dbReference>
<sequence length="96" mass="10885">MFTHVVFFKLKDKSEENINKAKEILLRTEGRVPTLRSIKVGIDVVHSARSYDLALVSTFDSREDMDAYQVHPVHKDEVLAHLGPMLESSAAVDFED</sequence>
<dbReference type="SMART" id="SM00886">
    <property type="entry name" value="Dabb"/>
    <property type="match status" value="1"/>
</dbReference>
<protein>
    <submittedName>
        <fullName evidence="2">Stress responsive A/B barrel domain protein</fullName>
    </submittedName>
</protein>